<gene>
    <name evidence="3" type="ORF">PPTG_10188</name>
</gene>
<dbReference type="OrthoDB" id="116773at2759"/>
<feature type="compositionally biased region" description="Low complexity" evidence="1">
    <location>
        <begin position="234"/>
        <end position="249"/>
    </location>
</feature>
<dbReference type="OMA" id="DTYASAN"/>
<dbReference type="RefSeq" id="XP_008903066.1">
    <property type="nucleotide sequence ID" value="XM_008904818.1"/>
</dbReference>
<proteinExistence type="predicted"/>
<dbReference type="EMBL" id="KI669579">
    <property type="protein sequence ID" value="ETN11249.1"/>
    <property type="molecule type" value="Genomic_DNA"/>
</dbReference>
<reference evidence="4" key="1">
    <citation type="submission" date="2011-12" db="EMBL/GenBank/DDBJ databases">
        <authorList>
            <consortium name="The Broad Institute Genome Sequencing Platform"/>
            <person name="Russ C."/>
            <person name="Tyler B."/>
            <person name="Panabieres F."/>
            <person name="Shan W."/>
            <person name="Tripathy S."/>
            <person name="Grunwald N."/>
            <person name="Machado M."/>
            <person name="Young S.K."/>
            <person name="Zeng Q."/>
            <person name="Gargeya S."/>
            <person name="Fitzgerald M."/>
            <person name="Haas B."/>
            <person name="Abouelleil A."/>
            <person name="Alvarado L."/>
            <person name="Arachchi H.M."/>
            <person name="Berlin A."/>
            <person name="Chapman S.B."/>
            <person name="Gearin G."/>
            <person name="Goldberg J."/>
            <person name="Griggs A."/>
            <person name="Gujja S."/>
            <person name="Hansen M."/>
            <person name="Heiman D."/>
            <person name="Howarth C."/>
            <person name="Larimer J."/>
            <person name="Lui A."/>
            <person name="MacDonald P.J.P."/>
            <person name="McCowen C."/>
            <person name="Montmayeur A."/>
            <person name="Murphy C."/>
            <person name="Neiman D."/>
            <person name="Pearson M."/>
            <person name="Priest M."/>
            <person name="Roberts A."/>
            <person name="Saif S."/>
            <person name="Shea T."/>
            <person name="Sisk P."/>
            <person name="Stolte C."/>
            <person name="Sykes S."/>
            <person name="Wortman J."/>
            <person name="Nusbaum C."/>
            <person name="Birren B."/>
        </authorList>
    </citation>
    <scope>NUCLEOTIDE SEQUENCE [LARGE SCALE GENOMIC DNA]</scope>
    <source>
        <strain evidence="4">INRA-310</strain>
    </source>
</reference>
<evidence type="ECO:0000256" key="1">
    <source>
        <dbReference type="SAM" id="MobiDB-lite"/>
    </source>
</evidence>
<dbReference type="Pfam" id="PF00385">
    <property type="entry name" value="Chromo"/>
    <property type="match status" value="1"/>
</dbReference>
<dbReference type="STRING" id="761204.W2QFG9"/>
<dbReference type="CDD" id="cd00024">
    <property type="entry name" value="CD_CSD"/>
    <property type="match status" value="1"/>
</dbReference>
<evidence type="ECO:0000259" key="2">
    <source>
        <dbReference type="PROSITE" id="PS50013"/>
    </source>
</evidence>
<dbReference type="Pfam" id="PF24626">
    <property type="entry name" value="SH3_Tf2-1"/>
    <property type="match status" value="1"/>
</dbReference>
<dbReference type="InterPro" id="IPR056924">
    <property type="entry name" value="SH3_Tf2-1"/>
</dbReference>
<evidence type="ECO:0000313" key="3">
    <source>
        <dbReference type="EMBL" id="ETN11249.1"/>
    </source>
</evidence>
<dbReference type="Gene3D" id="2.40.50.40">
    <property type="match status" value="1"/>
</dbReference>
<feature type="region of interest" description="Disordered" evidence="1">
    <location>
        <begin position="211"/>
        <end position="259"/>
    </location>
</feature>
<dbReference type="InterPro" id="IPR016197">
    <property type="entry name" value="Chromo-like_dom_sf"/>
</dbReference>
<dbReference type="SUPFAM" id="SSF54160">
    <property type="entry name" value="Chromo domain-like"/>
    <property type="match status" value="1"/>
</dbReference>
<feature type="domain" description="Chromo" evidence="2">
    <location>
        <begin position="316"/>
        <end position="380"/>
    </location>
</feature>
<evidence type="ECO:0000313" key="4">
    <source>
        <dbReference type="Proteomes" id="UP000018817"/>
    </source>
</evidence>
<dbReference type="Proteomes" id="UP000018817">
    <property type="component" value="Unassembled WGS sequence"/>
</dbReference>
<name>W2QFG9_PHYN3</name>
<dbReference type="VEuPathDB" id="FungiDB:PPTG_10188"/>
<accession>W2QFG9</accession>
<dbReference type="AlphaFoldDB" id="W2QFG9"/>
<sequence length="459" mass="49432">MTNVSSEASAVSTALNAITRAQARKILATPPDPASDASSWASRTLIQPAGHVTPAATTANFAPRVSARPIDNTQVSEFVLHRQALTRFVRDALQAAVDKQKENADKRGRKNKAKFTTGERVLLSTDGIRNSAITNLGASKLAPRFIGLFKITKVLGDAYTLDIPTSLRLHPTFYVGRLKKYFPGTIPATAQTAEPEARGSSVPRGVRAVASNHPIQVHAPEPALQSARDRESRVPVSAPAPATPDSTAAEQSRCATPPTTVAGRCQYPAESPRTGSPVCHRLGQPGRERYQRDGPPPIVDAAGDLRWIVDHIVSHEDPPRALARGRAGRTIPTTRRYRVRWLGFSPKDDTWELRANLLRDVPDVVQEYETKIAVANNQSDTYASANEIVAHALENKFGDASDRVNVNATEIQARFSANQLPVGNGRVSATESARGQQRYLDALAESCSAGNAAGASPRC</sequence>
<dbReference type="InterPro" id="IPR023780">
    <property type="entry name" value="Chromo_domain"/>
</dbReference>
<dbReference type="GeneID" id="20179833"/>
<dbReference type="PROSITE" id="PS50013">
    <property type="entry name" value="CHROMO_2"/>
    <property type="match status" value="1"/>
</dbReference>
<protein>
    <recommendedName>
        <fullName evidence="2">Chromo domain-containing protein</fullName>
    </recommendedName>
</protein>
<dbReference type="SMART" id="SM00298">
    <property type="entry name" value="CHROMO"/>
    <property type="match status" value="1"/>
</dbReference>
<organism evidence="3 4">
    <name type="scientific">Phytophthora nicotianae (strain INRA-310)</name>
    <name type="common">Phytophthora parasitica</name>
    <dbReference type="NCBI Taxonomy" id="761204"/>
    <lineage>
        <taxon>Eukaryota</taxon>
        <taxon>Sar</taxon>
        <taxon>Stramenopiles</taxon>
        <taxon>Oomycota</taxon>
        <taxon>Peronosporomycetes</taxon>
        <taxon>Peronosporales</taxon>
        <taxon>Peronosporaceae</taxon>
        <taxon>Phytophthora</taxon>
    </lineage>
</organism>
<dbReference type="InterPro" id="IPR000953">
    <property type="entry name" value="Chromo/chromo_shadow_dom"/>
</dbReference>
<reference evidence="3 4" key="2">
    <citation type="submission" date="2013-11" db="EMBL/GenBank/DDBJ databases">
        <title>The Genome Sequence of Phytophthora parasitica INRA-310.</title>
        <authorList>
            <consortium name="The Broad Institute Genomics Platform"/>
            <person name="Russ C."/>
            <person name="Tyler B."/>
            <person name="Panabieres F."/>
            <person name="Shan W."/>
            <person name="Tripathy S."/>
            <person name="Grunwald N."/>
            <person name="Machado M."/>
            <person name="Johnson C.S."/>
            <person name="Arredondo F."/>
            <person name="Hong C."/>
            <person name="Coffey M."/>
            <person name="Young S.K."/>
            <person name="Zeng Q."/>
            <person name="Gargeya S."/>
            <person name="Fitzgerald M."/>
            <person name="Abouelleil A."/>
            <person name="Alvarado L."/>
            <person name="Chapman S.B."/>
            <person name="Gainer-Dewar J."/>
            <person name="Goldberg J."/>
            <person name="Griggs A."/>
            <person name="Gujja S."/>
            <person name="Hansen M."/>
            <person name="Howarth C."/>
            <person name="Imamovic A."/>
            <person name="Ireland A."/>
            <person name="Larimer J."/>
            <person name="McCowan C."/>
            <person name="Murphy C."/>
            <person name="Pearson M."/>
            <person name="Poon T.W."/>
            <person name="Priest M."/>
            <person name="Roberts A."/>
            <person name="Saif S."/>
            <person name="Shea T."/>
            <person name="Sykes S."/>
            <person name="Wortman J."/>
            <person name="Nusbaum C."/>
            <person name="Birren B."/>
        </authorList>
    </citation>
    <scope>NUCLEOTIDE SEQUENCE [LARGE SCALE GENOMIC DNA]</scope>
    <source>
        <strain evidence="3 4">INRA-310</strain>
    </source>
</reference>